<accession>A0A852ZG60</accession>
<reference evidence="1 2" key="1">
    <citation type="submission" date="2020-07" db="EMBL/GenBank/DDBJ databases">
        <title>Sequencing the genomes of 1000 actinobacteria strains.</title>
        <authorList>
            <person name="Klenk H.-P."/>
        </authorList>
    </citation>
    <scope>NUCLEOTIDE SEQUENCE [LARGE SCALE GENOMIC DNA]</scope>
    <source>
        <strain evidence="1 2">DSM 18448</strain>
    </source>
</reference>
<sequence length="119" mass="13444">MRRTSTWLSPHIGDALVWLDQTLYDRHEFRREHVELVVWVSPTDPHLIETIGGGEYIQPGQPAHGTVRLRGRDHVDFGKGAVIGSKAVGGYDYTKGLQNGTDHWVVYGNHFIKPINASW</sequence>
<organism evidence="1 2">
    <name type="scientific">Actinopolymorpha rutila</name>
    <dbReference type="NCBI Taxonomy" id="446787"/>
    <lineage>
        <taxon>Bacteria</taxon>
        <taxon>Bacillati</taxon>
        <taxon>Actinomycetota</taxon>
        <taxon>Actinomycetes</taxon>
        <taxon>Propionibacteriales</taxon>
        <taxon>Actinopolymorphaceae</taxon>
        <taxon>Actinopolymorpha</taxon>
    </lineage>
</organism>
<protein>
    <submittedName>
        <fullName evidence="1">Uncharacterized protein</fullName>
    </submittedName>
</protein>
<keyword evidence="2" id="KW-1185">Reference proteome</keyword>
<dbReference type="AlphaFoldDB" id="A0A852ZG60"/>
<evidence type="ECO:0000313" key="2">
    <source>
        <dbReference type="Proteomes" id="UP000579605"/>
    </source>
</evidence>
<evidence type="ECO:0000313" key="1">
    <source>
        <dbReference type="EMBL" id="NYH91293.1"/>
    </source>
</evidence>
<dbReference type="RefSeq" id="WP_179788894.1">
    <property type="nucleotide sequence ID" value="NZ_BAAARR010000023.1"/>
</dbReference>
<comment type="caution">
    <text evidence="1">The sequence shown here is derived from an EMBL/GenBank/DDBJ whole genome shotgun (WGS) entry which is preliminary data.</text>
</comment>
<name>A0A852ZG60_9ACTN</name>
<dbReference type="EMBL" id="JACBZH010000001">
    <property type="protein sequence ID" value="NYH91293.1"/>
    <property type="molecule type" value="Genomic_DNA"/>
</dbReference>
<proteinExistence type="predicted"/>
<gene>
    <name evidence="1" type="ORF">F4554_003931</name>
</gene>
<dbReference type="Proteomes" id="UP000579605">
    <property type="component" value="Unassembled WGS sequence"/>
</dbReference>